<reference evidence="2" key="1">
    <citation type="submission" date="2019-09" db="EMBL/GenBank/DDBJ databases">
        <authorList>
            <person name="Chandra G."/>
            <person name="Truman W A."/>
        </authorList>
    </citation>
    <scope>NUCLEOTIDE SEQUENCE</scope>
    <source>
        <strain evidence="2">PS683</strain>
    </source>
</reference>
<feature type="compositionally biased region" description="Low complexity" evidence="1">
    <location>
        <begin position="26"/>
        <end position="45"/>
    </location>
</feature>
<feature type="region of interest" description="Disordered" evidence="1">
    <location>
        <begin position="1"/>
        <end position="80"/>
    </location>
</feature>
<organism evidence="2">
    <name type="scientific">Pseudomonas fluorescens</name>
    <dbReference type="NCBI Taxonomy" id="294"/>
    <lineage>
        <taxon>Bacteria</taxon>
        <taxon>Pseudomonadati</taxon>
        <taxon>Pseudomonadota</taxon>
        <taxon>Gammaproteobacteria</taxon>
        <taxon>Pseudomonadales</taxon>
        <taxon>Pseudomonadaceae</taxon>
        <taxon>Pseudomonas</taxon>
    </lineage>
</organism>
<proteinExistence type="predicted"/>
<dbReference type="AlphaFoldDB" id="A0A5E7QQQ1"/>
<gene>
    <name evidence="2" type="ORF">PS683_00672</name>
</gene>
<dbReference type="RefSeq" id="WP_069077978.1">
    <property type="nucleotide sequence ID" value="NZ_PDJB01000001.1"/>
</dbReference>
<dbReference type="EMBL" id="LR700640">
    <property type="protein sequence ID" value="VVM12396.1"/>
    <property type="molecule type" value="Genomic_DNA"/>
</dbReference>
<evidence type="ECO:0000313" key="2">
    <source>
        <dbReference type="EMBL" id="VVM12396.1"/>
    </source>
</evidence>
<name>A0A5E7QQQ1_PSEFL</name>
<dbReference type="KEGG" id="pfx:A7318_19450"/>
<sequence length="186" mass="20898">MPIDSLRYSNASNRYADKYQSIAPESSSSRGSWMQTSSSSGASASLVNKQPFSALSADKQKQLHQTRLNKDTLENLPTHFPSSALPKTVYEPTINLMKKRIDNLESRPESKNPLTMLKHSREDKKLDKAINQHMGTLYKQARDVQLNGTNPTDRNRASNVTDQLTAMGRTDAWFKDIRTENRKGGA</sequence>
<protein>
    <submittedName>
        <fullName evidence="2">Uncharacterized protein</fullName>
    </submittedName>
</protein>
<evidence type="ECO:0000256" key="1">
    <source>
        <dbReference type="SAM" id="MobiDB-lite"/>
    </source>
</evidence>
<accession>A0A5E7QQQ1</accession>